<dbReference type="SUPFAM" id="SSF81296">
    <property type="entry name" value="E set domains"/>
    <property type="match status" value="2"/>
</dbReference>
<dbReference type="InterPro" id="IPR024561">
    <property type="entry name" value="Pullul_strch_C"/>
</dbReference>
<dbReference type="Pfam" id="PF11852">
    <property type="entry name" value="Pullul_strch_C"/>
    <property type="match status" value="1"/>
</dbReference>
<keyword evidence="3" id="KW-0732">Signal</keyword>
<evidence type="ECO:0000313" key="5">
    <source>
        <dbReference type="EMBL" id="MEG3183685.1"/>
    </source>
</evidence>
<proteinExistence type="inferred from homology"/>
<dbReference type="Gene3D" id="2.60.40.1130">
    <property type="entry name" value="Rab geranylgeranyltransferase alpha-subunit, insert domain"/>
    <property type="match status" value="1"/>
</dbReference>
<dbReference type="InterPro" id="IPR017853">
    <property type="entry name" value="GH"/>
</dbReference>
<dbReference type="InterPro" id="IPR013780">
    <property type="entry name" value="Glyco_hydro_b"/>
</dbReference>
<dbReference type="InterPro" id="IPR040671">
    <property type="entry name" value="Pullulanase_N2"/>
</dbReference>
<dbReference type="SUPFAM" id="SSF51445">
    <property type="entry name" value="(Trans)glycosidases"/>
    <property type="match status" value="1"/>
</dbReference>
<accession>A0ABU7YXK9</accession>
<evidence type="ECO:0000313" key="6">
    <source>
        <dbReference type="Proteomes" id="UP001355056"/>
    </source>
</evidence>
<dbReference type="PANTHER" id="PTHR43002">
    <property type="entry name" value="GLYCOGEN DEBRANCHING ENZYME"/>
    <property type="match status" value="1"/>
</dbReference>
<keyword evidence="6" id="KW-1185">Reference proteome</keyword>
<comment type="caution">
    <text evidence="5">The sequence shown here is derived from an EMBL/GenBank/DDBJ whole genome shotgun (WGS) entry which is preliminary data.</text>
</comment>
<evidence type="ECO:0000259" key="4">
    <source>
        <dbReference type="SMART" id="SM00642"/>
    </source>
</evidence>
<dbReference type="InterPro" id="IPR004193">
    <property type="entry name" value="Glyco_hydro_13_N"/>
</dbReference>
<dbReference type="SMART" id="SM00642">
    <property type="entry name" value="Aamy"/>
    <property type="match status" value="1"/>
</dbReference>
<dbReference type="InterPro" id="IPR006047">
    <property type="entry name" value="GH13_cat_dom"/>
</dbReference>
<dbReference type="Proteomes" id="UP001355056">
    <property type="component" value="Unassembled WGS sequence"/>
</dbReference>
<sequence>MTPRDLHRNRPSRHLAAALAAAIVGGVAVPGFAATLDTAACDADAFATVLHAAPQSPTDASAYWLDRRLLQWPGQAVAGGTFKLYHAADGGIFARVGEAVTGADGTVVLVRFGDEVPAELAQRFRFIGGGVVLTLDSTDVARLPELLRQQLLLVREDADGRVLAATTLQSPGALDDLYPAAGAVDDLGVSVVADATGFRLWAPTAREVSVCLYGDGSGGATSREPLHFDATTGAWSMQLPTDLSGGYYTYLVDVFVPGTGVVRNRVTDPYSISLTADSKRSYIANLDDPALKPPGWDDAPRPAPLAAQTDMVIYELHVRDFSRDDATVSEANRGKYLAFTESGSDGMRHLQSLADAGLTDVHLLPVFDLATVPEAGCVEPEVPAAGPDSEAQQAAVMAVAARDCFNWGYDPYHFNAPEGGFASDAADGAVRIREFRAMVQALHAAGLRVGMDVVYNHTTASGQVERSVLDRIVPGYYQRLDAHGKVTTSTCCDNTATEHRMMGKLMLDSAALWARKYRIDSFRFDLMGHQPRGAMEQLQVRVDEAAGRHVNLIGEGWNFGEVADGARFVQASQLSLQGSGIGTFSDRARDAIRGGGAGDKGAAMFTQGYVNGLHYAPNGHDGGSLDELLHAADLVRAGLAGTLADYVMADATSVTIPLSQLDYKGQPAGYAAQPGEVVNYVENHDNQTLFDVNAFKLPSDTSREDRARVQVLAFALNAFSQGIAYFHAGGELLRSKSLDRNSFDSGDWFNRIDWTGADNHFGTGLPPASDNRDSWPQMVPLLANPDIKPTADEIAFTRGAFEDLLRIRDSSTLFRLRSADDVGQRLRFHNTGPDQNPLVIAGHLDGASYPGAGFAEVLYLVNVSPEPQTLTIDAATGKHYVPHPVHRTGAAADPRPREAASFDPASGRFVVPARTAMVYVIE</sequence>
<organism evidence="5 6">
    <name type="scientific">Novilysobacter erysipheiresistens</name>
    <dbReference type="NCBI Taxonomy" id="1749332"/>
    <lineage>
        <taxon>Bacteria</taxon>
        <taxon>Pseudomonadati</taxon>
        <taxon>Pseudomonadota</taxon>
        <taxon>Gammaproteobacteria</taxon>
        <taxon>Lysobacterales</taxon>
        <taxon>Lysobacteraceae</taxon>
        <taxon>Novilysobacter</taxon>
    </lineage>
</organism>
<dbReference type="InterPro" id="IPR013783">
    <property type="entry name" value="Ig-like_fold"/>
</dbReference>
<dbReference type="CDD" id="cd02860">
    <property type="entry name" value="E_set_Pullulanase"/>
    <property type="match status" value="1"/>
</dbReference>
<dbReference type="SUPFAM" id="SSF51011">
    <property type="entry name" value="Glycosyl hydrolase domain"/>
    <property type="match status" value="1"/>
</dbReference>
<dbReference type="Gene3D" id="2.60.40.1180">
    <property type="entry name" value="Golgi alpha-mannosidase II"/>
    <property type="match status" value="1"/>
</dbReference>
<dbReference type="Gene3D" id="3.20.20.80">
    <property type="entry name" value="Glycosidases"/>
    <property type="match status" value="1"/>
</dbReference>
<comment type="similarity">
    <text evidence="1">Belongs to the glycosyl hydrolase 13 family.</text>
</comment>
<evidence type="ECO:0000256" key="2">
    <source>
        <dbReference type="ARBA" id="ARBA00023295"/>
    </source>
</evidence>
<gene>
    <name evidence="5" type="ORF">SNE34_06655</name>
</gene>
<keyword evidence="2" id="KW-0326">Glycosidase</keyword>
<feature type="chain" id="PRO_5046159378" evidence="3">
    <location>
        <begin position="34"/>
        <end position="922"/>
    </location>
</feature>
<reference evidence="5 6" key="1">
    <citation type="journal article" date="2016" name="Int. J. Syst. Evol. Microbiol.">
        <title>Lysobacter erysipheiresistens sp. nov., an antagonist of powdery mildew, isolated from tobacco-cultivated soil.</title>
        <authorList>
            <person name="Xie B."/>
            <person name="Li T."/>
            <person name="Lin X."/>
            <person name="Wang C.J."/>
            <person name="Chen Y.J."/>
            <person name="Liu W.J."/>
            <person name="Zhao Z.W."/>
        </authorList>
    </citation>
    <scope>NUCLEOTIDE SEQUENCE [LARGE SCALE GENOMIC DNA]</scope>
    <source>
        <strain evidence="5 6">RS-LYSO-3</strain>
    </source>
</reference>
<name>A0ABU7YXK9_9GAMM</name>
<feature type="domain" description="Glycosyl hydrolase family 13 catalytic" evidence="4">
    <location>
        <begin position="403"/>
        <end position="758"/>
    </location>
</feature>
<dbReference type="Gene3D" id="2.60.40.10">
    <property type="entry name" value="Immunoglobulins"/>
    <property type="match status" value="1"/>
</dbReference>
<evidence type="ECO:0000256" key="3">
    <source>
        <dbReference type="SAM" id="SignalP"/>
    </source>
</evidence>
<dbReference type="EMBL" id="JAXGFP010000003">
    <property type="protein sequence ID" value="MEG3183685.1"/>
    <property type="molecule type" value="Genomic_DNA"/>
</dbReference>
<keyword evidence="2" id="KW-0378">Hydrolase</keyword>
<dbReference type="CDD" id="cd11341">
    <property type="entry name" value="AmyAc_Pullulanase_LD-like"/>
    <property type="match status" value="1"/>
</dbReference>
<dbReference type="RefSeq" id="WP_332615917.1">
    <property type="nucleotide sequence ID" value="NZ_JAXGFP010000003.1"/>
</dbReference>
<dbReference type="Pfam" id="PF02922">
    <property type="entry name" value="CBM_48"/>
    <property type="match status" value="1"/>
</dbReference>
<protein>
    <submittedName>
        <fullName evidence="5">Alpha-1,6-glucosidase domain-containing protein</fullName>
    </submittedName>
</protein>
<dbReference type="Pfam" id="PF17967">
    <property type="entry name" value="Pullulanase_N2"/>
    <property type="match status" value="1"/>
</dbReference>
<evidence type="ECO:0000256" key="1">
    <source>
        <dbReference type="ARBA" id="ARBA00008061"/>
    </source>
</evidence>
<dbReference type="InterPro" id="IPR014756">
    <property type="entry name" value="Ig_E-set"/>
</dbReference>
<feature type="signal peptide" evidence="3">
    <location>
        <begin position="1"/>
        <end position="33"/>
    </location>
</feature>